<accession>A0A4R5YLG7</accession>
<evidence type="ECO:0000256" key="3">
    <source>
        <dbReference type="ARBA" id="ARBA00022475"/>
    </source>
</evidence>
<evidence type="ECO:0000259" key="8">
    <source>
        <dbReference type="Pfam" id="PF01757"/>
    </source>
</evidence>
<evidence type="ECO:0000313" key="10">
    <source>
        <dbReference type="Proteomes" id="UP000295633"/>
    </source>
</evidence>
<name>A0A4R5YLG7_9MICO</name>
<proteinExistence type="inferred from homology"/>
<feature type="transmembrane region" description="Helical" evidence="7">
    <location>
        <begin position="193"/>
        <end position="210"/>
    </location>
</feature>
<feature type="transmembrane region" description="Helical" evidence="7">
    <location>
        <begin position="66"/>
        <end position="84"/>
    </location>
</feature>
<feature type="transmembrane region" description="Helical" evidence="7">
    <location>
        <begin position="129"/>
        <end position="157"/>
    </location>
</feature>
<keyword evidence="5 7" id="KW-1133">Transmembrane helix</keyword>
<feature type="transmembrane region" description="Helical" evidence="7">
    <location>
        <begin position="164"/>
        <end position="187"/>
    </location>
</feature>
<reference evidence="9 10" key="1">
    <citation type="submission" date="2019-03" db="EMBL/GenBank/DDBJ databases">
        <title>Genome Sequencing and Assembly of Various Microbes Isolated from Partially Reclaimed Soil and Acid Mine Drainage (AMD) Site.</title>
        <authorList>
            <person name="Steinbock B."/>
            <person name="Bechtold R."/>
            <person name="Sevigny J.L."/>
            <person name="Thomas D."/>
            <person name="Cuthill L.R."/>
            <person name="Aveiro Johannsen E.J."/>
            <person name="Thomas K."/>
            <person name="Ghosh A."/>
        </authorList>
    </citation>
    <scope>NUCLEOTIDE SEQUENCE [LARGE SCALE GENOMIC DNA]</scope>
    <source>
        <strain evidence="9 10">F-B2</strain>
    </source>
</reference>
<keyword evidence="6 7" id="KW-0472">Membrane</keyword>
<feature type="transmembrane region" description="Helical" evidence="7">
    <location>
        <begin position="96"/>
        <end position="117"/>
    </location>
</feature>
<dbReference type="EMBL" id="SMZX01000001">
    <property type="protein sequence ID" value="TDL45461.1"/>
    <property type="molecule type" value="Genomic_DNA"/>
</dbReference>
<comment type="similarity">
    <text evidence="2">Belongs to the acyltransferase 3 family.</text>
</comment>
<evidence type="ECO:0000256" key="1">
    <source>
        <dbReference type="ARBA" id="ARBA00004651"/>
    </source>
</evidence>
<keyword evidence="4 7" id="KW-0812">Transmembrane</keyword>
<comment type="subcellular location">
    <subcellularLocation>
        <location evidence="1">Cell membrane</location>
        <topology evidence="1">Multi-pass membrane protein</topology>
    </subcellularLocation>
</comment>
<dbReference type="AlphaFoldDB" id="A0A4R5YLG7"/>
<evidence type="ECO:0000256" key="7">
    <source>
        <dbReference type="SAM" id="Phobius"/>
    </source>
</evidence>
<gene>
    <name evidence="9" type="ORF">E2R54_03070</name>
</gene>
<evidence type="ECO:0000256" key="4">
    <source>
        <dbReference type="ARBA" id="ARBA00022692"/>
    </source>
</evidence>
<dbReference type="PANTHER" id="PTHR40074">
    <property type="entry name" value="O-ACETYLTRANSFERASE WECH"/>
    <property type="match status" value="1"/>
</dbReference>
<dbReference type="Pfam" id="PF01757">
    <property type="entry name" value="Acyl_transf_3"/>
    <property type="match status" value="1"/>
</dbReference>
<feature type="transmembrane region" description="Helical" evidence="7">
    <location>
        <begin position="30"/>
        <end position="46"/>
    </location>
</feature>
<evidence type="ECO:0000256" key="6">
    <source>
        <dbReference type="ARBA" id="ARBA00023136"/>
    </source>
</evidence>
<feature type="transmembrane region" description="Helical" evidence="7">
    <location>
        <begin position="309"/>
        <end position="329"/>
    </location>
</feature>
<evidence type="ECO:0000256" key="5">
    <source>
        <dbReference type="ARBA" id="ARBA00022989"/>
    </source>
</evidence>
<dbReference type="Proteomes" id="UP000295633">
    <property type="component" value="Unassembled WGS sequence"/>
</dbReference>
<evidence type="ECO:0000256" key="2">
    <source>
        <dbReference type="ARBA" id="ARBA00007400"/>
    </source>
</evidence>
<feature type="transmembrane region" description="Helical" evidence="7">
    <location>
        <begin position="244"/>
        <end position="262"/>
    </location>
</feature>
<feature type="transmembrane region" description="Helical" evidence="7">
    <location>
        <begin position="282"/>
        <end position="303"/>
    </location>
</feature>
<keyword evidence="3" id="KW-1003">Cell membrane</keyword>
<dbReference type="PANTHER" id="PTHR40074:SF4">
    <property type="entry name" value="INNER MEMBRANE PROTEIN YCFT"/>
    <property type="match status" value="1"/>
</dbReference>
<dbReference type="GO" id="GO:0016413">
    <property type="term" value="F:O-acetyltransferase activity"/>
    <property type="evidence" value="ECO:0007669"/>
    <property type="project" value="TreeGrafter"/>
</dbReference>
<feature type="domain" description="Acyltransferase 3" evidence="8">
    <location>
        <begin position="26"/>
        <end position="330"/>
    </location>
</feature>
<dbReference type="GO" id="GO:0005886">
    <property type="term" value="C:plasma membrane"/>
    <property type="evidence" value="ECO:0007669"/>
    <property type="project" value="UniProtKB-SubCell"/>
</dbReference>
<evidence type="ECO:0000313" key="9">
    <source>
        <dbReference type="EMBL" id="TDL45461.1"/>
    </source>
</evidence>
<dbReference type="GO" id="GO:0009246">
    <property type="term" value="P:enterobacterial common antigen biosynthetic process"/>
    <property type="evidence" value="ECO:0007669"/>
    <property type="project" value="TreeGrafter"/>
</dbReference>
<organism evidence="9 10">
    <name type="scientific">Microbacterium oleivorans</name>
    <dbReference type="NCBI Taxonomy" id="273677"/>
    <lineage>
        <taxon>Bacteria</taxon>
        <taxon>Bacillati</taxon>
        <taxon>Actinomycetota</taxon>
        <taxon>Actinomycetes</taxon>
        <taxon>Micrococcales</taxon>
        <taxon>Microbacteriaceae</taxon>
        <taxon>Microbacterium</taxon>
    </lineage>
</organism>
<sequence>MHRSWGRTVAHAPAYEADATRVARVEWVDAAKAIAIIMVVFLHTVFNHAGSGATGHWGPFVGLLDAFRLPLFFFTAGLFAGKVLRRPLAVLLRERISHLTWIYVIWSMVAVIAVLYLPLTGATDRPPALALLLIPVLPTPATWFIWALIVHFVLAWFAVRVPPAIGLGVATVVSLAFASGLLTTGTLEIDKTLYHLVFFLLAVQISAWVRPAVASTGIWWAVAAVVGFGAGAAVVAKFSLLDIVGVRLVLGLLAVAAGCLVARQISALRGFAWVSALGRNTLPVYLLHWYVLLLVYAVVNTVFPRGAGVFTDVLAPVMTALTIAGCLLVHRLTRAVPGLHARPAWLIRALRPVPPV</sequence>
<dbReference type="InterPro" id="IPR002656">
    <property type="entry name" value="Acyl_transf_3_dom"/>
</dbReference>
<feature type="transmembrane region" description="Helical" evidence="7">
    <location>
        <begin position="217"/>
        <end position="238"/>
    </location>
</feature>
<comment type="caution">
    <text evidence="9">The sequence shown here is derived from an EMBL/GenBank/DDBJ whole genome shotgun (WGS) entry which is preliminary data.</text>
</comment>
<protein>
    <recommendedName>
        <fullName evidence="8">Acyltransferase 3 domain-containing protein</fullName>
    </recommendedName>
</protein>